<evidence type="ECO:0000259" key="1">
    <source>
        <dbReference type="Pfam" id="PF20236"/>
    </source>
</evidence>
<dbReference type="Proteomes" id="UP001215280">
    <property type="component" value="Unassembled WGS sequence"/>
</dbReference>
<dbReference type="EMBL" id="JARJLG010000088">
    <property type="protein sequence ID" value="KAJ7748796.1"/>
    <property type="molecule type" value="Genomic_DNA"/>
</dbReference>
<evidence type="ECO:0000313" key="3">
    <source>
        <dbReference type="Proteomes" id="UP001215280"/>
    </source>
</evidence>
<accession>A0AAD7IT24</accession>
<organism evidence="2 3">
    <name type="scientific">Mycena maculata</name>
    <dbReference type="NCBI Taxonomy" id="230809"/>
    <lineage>
        <taxon>Eukaryota</taxon>
        <taxon>Fungi</taxon>
        <taxon>Dikarya</taxon>
        <taxon>Basidiomycota</taxon>
        <taxon>Agaricomycotina</taxon>
        <taxon>Agaricomycetes</taxon>
        <taxon>Agaricomycetidae</taxon>
        <taxon>Agaricales</taxon>
        <taxon>Marasmiineae</taxon>
        <taxon>Mycenaceae</taxon>
        <taxon>Mycena</taxon>
    </lineage>
</organism>
<evidence type="ECO:0000313" key="2">
    <source>
        <dbReference type="EMBL" id="KAJ7748796.1"/>
    </source>
</evidence>
<protein>
    <recommendedName>
        <fullName evidence="1">DUF6593 domain-containing protein</fullName>
    </recommendedName>
</protein>
<comment type="caution">
    <text evidence="2">The sequence shown here is derived from an EMBL/GenBank/DDBJ whole genome shotgun (WGS) entry which is preliminary data.</text>
</comment>
<dbReference type="Pfam" id="PF20236">
    <property type="entry name" value="DUF6593"/>
    <property type="match status" value="1"/>
</dbReference>
<reference evidence="2" key="1">
    <citation type="submission" date="2023-03" db="EMBL/GenBank/DDBJ databases">
        <title>Massive genome expansion in bonnet fungi (Mycena s.s.) driven by repeated elements and novel gene families across ecological guilds.</title>
        <authorList>
            <consortium name="Lawrence Berkeley National Laboratory"/>
            <person name="Harder C.B."/>
            <person name="Miyauchi S."/>
            <person name="Viragh M."/>
            <person name="Kuo A."/>
            <person name="Thoen E."/>
            <person name="Andreopoulos B."/>
            <person name="Lu D."/>
            <person name="Skrede I."/>
            <person name="Drula E."/>
            <person name="Henrissat B."/>
            <person name="Morin E."/>
            <person name="Kohler A."/>
            <person name="Barry K."/>
            <person name="LaButti K."/>
            <person name="Morin E."/>
            <person name="Salamov A."/>
            <person name="Lipzen A."/>
            <person name="Mereny Z."/>
            <person name="Hegedus B."/>
            <person name="Baldrian P."/>
            <person name="Stursova M."/>
            <person name="Weitz H."/>
            <person name="Taylor A."/>
            <person name="Grigoriev I.V."/>
            <person name="Nagy L.G."/>
            <person name="Martin F."/>
            <person name="Kauserud H."/>
        </authorList>
    </citation>
    <scope>NUCLEOTIDE SEQUENCE</scope>
    <source>
        <strain evidence="2">CBHHK188m</strain>
    </source>
</reference>
<name>A0AAD7IT24_9AGAR</name>
<feature type="domain" description="DUF6593" evidence="1">
    <location>
        <begin position="9"/>
        <end position="186"/>
    </location>
</feature>
<keyword evidence="3" id="KW-1185">Reference proteome</keyword>
<dbReference type="AlphaFoldDB" id="A0AAD7IT24"/>
<dbReference type="InterPro" id="IPR046528">
    <property type="entry name" value="DUF6593"/>
</dbReference>
<proteinExistence type="predicted"/>
<gene>
    <name evidence="2" type="ORF">DFH07DRAFT_961997</name>
</gene>
<sequence>MRLILSSSKPINATYKDADTKVVQYKVRTPIKVHEVISTITRRIDSDIPRRNSGSGSEQGDADASSDRFGHLAQLCWYIRGPSVMRFGGRDVDPTTFFQKVDVPWYGFPQRIFTAQDGKEYKWYGSRNTTKLKVNDGSDTLVAEYLVESVGLLSKKREPCLEIFPPFEHMVDEIMITFIFVERLRKSRRDGVKQL</sequence>